<dbReference type="InterPro" id="IPR011249">
    <property type="entry name" value="Metalloenz_LuxS/M16"/>
</dbReference>
<gene>
    <name evidence="2" type="ORF">BaOVIS_021940</name>
</gene>
<evidence type="ECO:0000259" key="1">
    <source>
        <dbReference type="SMART" id="SM01264"/>
    </source>
</evidence>
<dbReference type="SMART" id="SM01264">
    <property type="entry name" value="M16C_associated"/>
    <property type="match status" value="1"/>
</dbReference>
<evidence type="ECO:0000313" key="2">
    <source>
        <dbReference type="EMBL" id="GFE54790.1"/>
    </source>
</evidence>
<dbReference type="InterPro" id="IPR007863">
    <property type="entry name" value="Peptidase_M16_C"/>
</dbReference>
<dbReference type="Pfam" id="PF08367">
    <property type="entry name" value="M16C_assoc"/>
    <property type="match status" value="1"/>
</dbReference>
<comment type="caution">
    <text evidence="2">The sequence shown here is derived from an EMBL/GenBank/DDBJ whole genome shotgun (WGS) entry which is preliminary data.</text>
</comment>
<dbReference type="GO" id="GO:0016485">
    <property type="term" value="P:protein processing"/>
    <property type="evidence" value="ECO:0007669"/>
    <property type="project" value="TreeGrafter"/>
</dbReference>
<dbReference type="InterPro" id="IPR013578">
    <property type="entry name" value="Peptidase_M16C_assoc"/>
</dbReference>
<dbReference type="PANTHER" id="PTHR43016">
    <property type="entry name" value="PRESEQUENCE PROTEASE"/>
    <property type="match status" value="1"/>
</dbReference>
<reference evidence="2" key="1">
    <citation type="submission" date="2019-12" db="EMBL/GenBank/DDBJ databases">
        <title>Genome sequence of Babesia ovis.</title>
        <authorList>
            <person name="Yamagishi J."/>
            <person name="Sevinc F."/>
            <person name="Xuan X."/>
        </authorList>
    </citation>
    <scope>NUCLEOTIDE SEQUENCE</scope>
    <source>
        <strain evidence="2">Selcuk</strain>
    </source>
</reference>
<dbReference type="GO" id="GO:0004222">
    <property type="term" value="F:metalloendopeptidase activity"/>
    <property type="evidence" value="ECO:0007669"/>
    <property type="project" value="TreeGrafter"/>
</dbReference>
<dbReference type="InterPro" id="IPR011765">
    <property type="entry name" value="Pept_M16_N"/>
</dbReference>
<proteinExistence type="predicted"/>
<dbReference type="PANTHER" id="PTHR43016:SF13">
    <property type="entry name" value="PRESEQUENCE PROTEASE, MITOCHONDRIAL"/>
    <property type="match status" value="1"/>
</dbReference>
<dbReference type="GO" id="GO:0046872">
    <property type="term" value="F:metal ion binding"/>
    <property type="evidence" value="ECO:0007669"/>
    <property type="project" value="InterPro"/>
</dbReference>
<dbReference type="OrthoDB" id="10250783at2759"/>
<dbReference type="AlphaFoldDB" id="A0A9W5TB89"/>
<dbReference type="EMBL" id="BLIY01000017">
    <property type="protein sequence ID" value="GFE54790.1"/>
    <property type="molecule type" value="Genomic_DNA"/>
</dbReference>
<dbReference type="Pfam" id="PF00675">
    <property type="entry name" value="Peptidase_M16"/>
    <property type="match status" value="1"/>
</dbReference>
<dbReference type="Pfam" id="PF22516">
    <property type="entry name" value="PreP_C"/>
    <property type="match status" value="1"/>
</dbReference>
<sequence>MSLKRRSSLQRHVAASLAGAGIISYVCGHILRFPVGIEAVSFVGRFFSVQCDKQHKTNTKLLKYSKDLQTFRSYPGALTYVPNIDRRLVSNSASYSISEKQGAMTMIDSIPKWATDAFKITHDAFAKTKEAYVPELGLAAVIYEHISTGLSVVSLVTDANSGREMCFDIVVPTPPFNDCGCPHILEHAVLEGSKKYPSKGGFSLLLQGGFQSFVNAFTYKDRTSYLFASTNEKDFYITADFYMNAVFQPNIRHDSRIFKQEAWHYKVTKYDPEVKSDEDDGIVLHDRHISYGGIVYSEMQKAYSDPISRGQDYIYQNLYTNCYKFDSGGDPKYIVKLRYPELVEFYETYYGPKTTTIYFYGPDDVNKRLHFVDNYLRENGILSDGSYTATLETAKQQLNLEVYKELNRVVHGTFGASGSEAEDIILTGWLLDPHNGENTNQVSGKFKIDLVDALGMEVLEHMLMGTPESYLYKALIKSGLGKKVVGSGLTNYFKQSNFVIGIASVDQKHYDKESAIAAFENIISSTFASMLKDGIKKDAIDASMNYIEFQMRELNTGTFPKGLMIVNLMQSQSQYQRDPIASLYFDRLIAQLKDRVGGDPEYFQKLIARHLLDNRHKVTVHMEAINPHEFERRANEAVKYELVRDVGDLSRKDVDDLEVEYSQFKAQCDESEDRKTLDELPSLTLEDINRENERIPTVYYKLGNPQVLDEIPNSTLGGTVLCHPIESQGIVYLDLAISLEDLTLDEIPYLDLFCAMLKEAGTHERSSEDMTYHISSNLGGLTTTFSFVTAANGRKHSRRESGMGYLYIRSKSLKGKQNDMVDIIMDILASANFGNMEKGMEILRRKISQIETGLISDGHRYASKRLMRGFSVADYATELSSGYSYLVELKEKIQPNAEKSWQGIVSKLQGIRSKLLAMKNLVINITASPEIIKEWVERDSDILSNKVKRIFVPYAHPNTGHKWVNELVTKGYTNASDEVIIAPTNVNFVGMGGPLFHEEDVSGADDLLLHYIGSSYLWKQIRMSLGAYGVFCNMSSCGDIVFMSYADPNFNQTVEIYKTVPKAISDAIKTLNEKDLLRQKIGKISGIDKPLPVDARGFVALNRIIRGETDDDRQLYREDILKASVECFDRLRAKMDSTDQWHKVCAVVNQTTANSLPPTFVRLNPNKS</sequence>
<organism evidence="2 3">
    <name type="scientific">Babesia ovis</name>
    <dbReference type="NCBI Taxonomy" id="5869"/>
    <lineage>
        <taxon>Eukaryota</taxon>
        <taxon>Sar</taxon>
        <taxon>Alveolata</taxon>
        <taxon>Apicomplexa</taxon>
        <taxon>Aconoidasida</taxon>
        <taxon>Piroplasmida</taxon>
        <taxon>Babesiidae</taxon>
        <taxon>Babesia</taxon>
    </lineage>
</organism>
<name>A0A9W5TB89_BABOV</name>
<dbReference type="Gene3D" id="3.30.830.10">
    <property type="entry name" value="Metalloenzyme, LuxS/M16 peptidase-like"/>
    <property type="match status" value="4"/>
</dbReference>
<accession>A0A9W5TB89</accession>
<dbReference type="Pfam" id="PF05193">
    <property type="entry name" value="Peptidase_M16_C"/>
    <property type="match status" value="1"/>
</dbReference>
<keyword evidence="3" id="KW-1185">Reference proteome</keyword>
<protein>
    <submittedName>
        <fullName evidence="2">Peptidase M16 inactive domain-containing protein</fullName>
    </submittedName>
</protein>
<dbReference type="SUPFAM" id="SSF63411">
    <property type="entry name" value="LuxS/MPP-like metallohydrolase"/>
    <property type="match status" value="4"/>
</dbReference>
<feature type="domain" description="Peptidase M16C associated" evidence="1">
    <location>
        <begin position="625"/>
        <end position="892"/>
    </location>
</feature>
<evidence type="ECO:0000313" key="3">
    <source>
        <dbReference type="Proteomes" id="UP001057455"/>
    </source>
</evidence>
<dbReference type="InterPro" id="IPR055130">
    <property type="entry name" value="PreP_C"/>
</dbReference>
<dbReference type="Proteomes" id="UP001057455">
    <property type="component" value="Unassembled WGS sequence"/>
</dbReference>